<dbReference type="EMBL" id="CP003003">
    <property type="protein sequence ID" value="AEO56702.1"/>
    <property type="molecule type" value="Genomic_DNA"/>
</dbReference>
<evidence type="ECO:0000256" key="2">
    <source>
        <dbReference type="SAM" id="MobiDB-lite"/>
    </source>
</evidence>
<accession>G2QAK6</accession>
<dbReference type="RefSeq" id="XP_003661947.1">
    <property type="nucleotide sequence ID" value="XM_003661899.1"/>
</dbReference>
<dbReference type="eggNOG" id="ENOG502RAQ3">
    <property type="taxonomic scope" value="Eukaryota"/>
</dbReference>
<dbReference type="KEGG" id="mtm:MYCTH_2301895"/>
<dbReference type="Proteomes" id="UP000007322">
    <property type="component" value="Chromosome 2"/>
</dbReference>
<dbReference type="InterPro" id="IPR001138">
    <property type="entry name" value="Zn2Cys6_DnaBD"/>
</dbReference>
<keyword evidence="4" id="KW-1185">Reference proteome</keyword>
<dbReference type="PANTHER" id="PTHR35392:SF3">
    <property type="entry name" value="ZN(2)-C6 FUNGAL-TYPE DOMAIN-CONTAINING PROTEIN"/>
    <property type="match status" value="1"/>
</dbReference>
<dbReference type="PANTHER" id="PTHR35392">
    <property type="entry name" value="ZN(II)2CYS6 TRANSCRIPTION FACTOR (EUROFUNG)-RELATED-RELATED"/>
    <property type="match status" value="1"/>
</dbReference>
<dbReference type="InterPro" id="IPR052973">
    <property type="entry name" value="Fungal_sec-metab_reg_TF"/>
</dbReference>
<dbReference type="GO" id="GO:0008270">
    <property type="term" value="F:zinc ion binding"/>
    <property type="evidence" value="ECO:0007669"/>
    <property type="project" value="InterPro"/>
</dbReference>
<organism evidence="3 4">
    <name type="scientific">Thermothelomyces thermophilus (strain ATCC 42464 / BCRC 31852 / DSM 1799)</name>
    <name type="common">Sporotrichum thermophile</name>
    <dbReference type="NCBI Taxonomy" id="573729"/>
    <lineage>
        <taxon>Eukaryota</taxon>
        <taxon>Fungi</taxon>
        <taxon>Dikarya</taxon>
        <taxon>Ascomycota</taxon>
        <taxon>Pezizomycotina</taxon>
        <taxon>Sordariomycetes</taxon>
        <taxon>Sordariomycetidae</taxon>
        <taxon>Sordariales</taxon>
        <taxon>Chaetomiaceae</taxon>
        <taxon>Thermothelomyces</taxon>
    </lineage>
</organism>
<protein>
    <recommendedName>
        <fullName evidence="5">Zn(2)-C6 fungal-type domain-containing protein</fullName>
    </recommendedName>
</protein>
<proteinExistence type="predicted"/>
<dbReference type="STRING" id="573729.G2QAK6"/>
<sequence length="705" mass="78325">MPGPSHPGEPAAGPRALWGTAAPGQALYGVPAGSPVDQVTAGLSQVAQYHRPLPPSVVAPPLANQGAINQPQVSAVGYHFASLPTPPPYSGTELPSSPALPAGNWDSANPFILAGQPIYGSSVTGHRGSYQTLTQEPGVVGTVGGVTRPVAGYAADNVALDIHTPHLPLHPTQNHDAVTSTRAIQEPYGQIDQQLDHEAWATGKLSTLADAGEGRSALAHAPVNSNCADASEDHLDNERPRDRKKRDRFEEELRRQTSNTRIIGACLRCRNQRIRCVPNKSEKSNPLAPCETCRRVRRDSKKTIHYIPCVRFKLTSMTIYRPGGLGYTTRFDHTKLVNIVDYNDEPIEIRISQGLCHHPMSLKVRRFKPRETDKTHWCYLENGVSVAQDTGAFCLADVEKTAKEFSAYVKRYALEGLRTVGEESDDLVKHVFHTIAAHCDPSSSFAQSGDDSGTANARKYPDQKDFLLKIVRLWFAIRHGTGSAWLDGDENLGLRPGFGPNNPHRGKILVSRMIVAQFDSIRHECIYKKLAPEVLRTFDTFLASSNKEAWFTVFLATFLLLHQVARTSQDRYRHAKQYSRGKQLDTRYGNLDNPLTGFVENVHHSAAMLLARWQYFKRCDLMNLDWDDIGQSTLMSLEPDQVECLKVTVSLLRERLPLIPTTPDQGCWENELLWISKMFVTDQSSEGYWKPPEIFSCARPSVGRE</sequence>
<evidence type="ECO:0000313" key="4">
    <source>
        <dbReference type="Proteomes" id="UP000007322"/>
    </source>
</evidence>
<name>G2QAK6_THET4</name>
<dbReference type="GO" id="GO:0000981">
    <property type="term" value="F:DNA-binding transcription factor activity, RNA polymerase II-specific"/>
    <property type="evidence" value="ECO:0007669"/>
    <property type="project" value="InterPro"/>
</dbReference>
<dbReference type="OMA" id="TIAEMCR"/>
<dbReference type="CDD" id="cd00067">
    <property type="entry name" value="GAL4"/>
    <property type="match status" value="1"/>
</dbReference>
<feature type="compositionally biased region" description="Basic and acidic residues" evidence="2">
    <location>
        <begin position="231"/>
        <end position="254"/>
    </location>
</feature>
<evidence type="ECO:0000313" key="3">
    <source>
        <dbReference type="EMBL" id="AEO56702.1"/>
    </source>
</evidence>
<dbReference type="AlphaFoldDB" id="G2QAK6"/>
<dbReference type="OrthoDB" id="5362630at2759"/>
<dbReference type="InParanoid" id="G2QAK6"/>
<reference evidence="3 4" key="1">
    <citation type="journal article" date="2011" name="Nat. Biotechnol.">
        <title>Comparative genomic analysis of the thermophilic biomass-degrading fungi Myceliophthora thermophila and Thielavia terrestris.</title>
        <authorList>
            <person name="Berka R.M."/>
            <person name="Grigoriev I.V."/>
            <person name="Otillar R."/>
            <person name="Salamov A."/>
            <person name="Grimwood J."/>
            <person name="Reid I."/>
            <person name="Ishmael N."/>
            <person name="John T."/>
            <person name="Darmond C."/>
            <person name="Moisan M.-C."/>
            <person name="Henrissat B."/>
            <person name="Coutinho P.M."/>
            <person name="Lombard V."/>
            <person name="Natvig D.O."/>
            <person name="Lindquist E."/>
            <person name="Schmutz J."/>
            <person name="Lucas S."/>
            <person name="Harris P."/>
            <person name="Powlowski J."/>
            <person name="Bellemare A."/>
            <person name="Taylor D."/>
            <person name="Butler G."/>
            <person name="de Vries R.P."/>
            <person name="Allijn I.E."/>
            <person name="van den Brink J."/>
            <person name="Ushinsky S."/>
            <person name="Storms R."/>
            <person name="Powell A.J."/>
            <person name="Paulsen I.T."/>
            <person name="Elbourne L.D.H."/>
            <person name="Baker S.E."/>
            <person name="Magnuson J."/>
            <person name="LaBoissiere S."/>
            <person name="Clutterbuck A.J."/>
            <person name="Martinez D."/>
            <person name="Wogulis M."/>
            <person name="de Leon A.L."/>
            <person name="Rey M.W."/>
            <person name="Tsang A."/>
        </authorList>
    </citation>
    <scope>NUCLEOTIDE SEQUENCE [LARGE SCALE GENOMIC DNA]</scope>
    <source>
        <strain evidence="4">ATCC 42464 / BCRC 31852 / DSM 1799</strain>
    </source>
</reference>
<dbReference type="GeneID" id="11510752"/>
<keyword evidence="1" id="KW-0539">Nucleus</keyword>
<evidence type="ECO:0000256" key="1">
    <source>
        <dbReference type="ARBA" id="ARBA00023242"/>
    </source>
</evidence>
<dbReference type="HOGENOM" id="CLU_391369_0_0_1"/>
<feature type="region of interest" description="Disordered" evidence="2">
    <location>
        <begin position="221"/>
        <end position="254"/>
    </location>
</feature>
<gene>
    <name evidence="3" type="ORF">MYCTH_2301895</name>
</gene>
<dbReference type="VEuPathDB" id="FungiDB:MYCTH_2301895"/>
<evidence type="ECO:0008006" key="5">
    <source>
        <dbReference type="Google" id="ProtNLM"/>
    </source>
</evidence>